<reference evidence="9" key="1">
    <citation type="submission" date="2022-07" db="EMBL/GenBank/DDBJ databases">
        <authorList>
            <person name="Trinca V."/>
            <person name="Uliana J.V.C."/>
            <person name="Torres T.T."/>
            <person name="Ward R.J."/>
            <person name="Monesi N."/>
        </authorList>
    </citation>
    <scope>NUCLEOTIDE SEQUENCE</scope>
    <source>
        <strain evidence="9">HSMRA1968</strain>
        <tissue evidence="9">Whole embryos</tissue>
    </source>
</reference>
<name>A0A9Q0MTY1_9DIPT</name>
<dbReference type="GO" id="GO:0003676">
    <property type="term" value="F:nucleic acid binding"/>
    <property type="evidence" value="ECO:0007669"/>
    <property type="project" value="InterPro"/>
</dbReference>
<evidence type="ECO:0000256" key="7">
    <source>
        <dbReference type="SAM" id="MobiDB-lite"/>
    </source>
</evidence>
<evidence type="ECO:0000256" key="6">
    <source>
        <dbReference type="ARBA" id="ARBA00023242"/>
    </source>
</evidence>
<feature type="compositionally biased region" description="Low complexity" evidence="7">
    <location>
        <begin position="273"/>
        <end position="291"/>
    </location>
</feature>
<evidence type="ECO:0000256" key="4">
    <source>
        <dbReference type="ARBA" id="ARBA00022801"/>
    </source>
</evidence>
<feature type="region of interest" description="Disordered" evidence="7">
    <location>
        <begin position="474"/>
        <end position="495"/>
    </location>
</feature>
<keyword evidence="4" id="KW-0378">Hydrolase</keyword>
<keyword evidence="10" id="KW-1185">Reference proteome</keyword>
<dbReference type="FunFam" id="3.30.420.10:FF:000019">
    <property type="entry name" value="RNA exonuclease NEF-sp"/>
    <property type="match status" value="1"/>
</dbReference>
<comment type="similarity">
    <text evidence="2">Belongs to the REXO1/REXO3 family.</text>
</comment>
<dbReference type="InterPro" id="IPR036397">
    <property type="entry name" value="RNaseH_sf"/>
</dbReference>
<feature type="compositionally biased region" description="Polar residues" evidence="7">
    <location>
        <begin position="325"/>
        <end position="338"/>
    </location>
</feature>
<comment type="subcellular location">
    <subcellularLocation>
        <location evidence="1">Nucleus</location>
    </subcellularLocation>
</comment>
<feature type="compositionally biased region" description="Basic and acidic residues" evidence="7">
    <location>
        <begin position="181"/>
        <end position="202"/>
    </location>
</feature>
<dbReference type="PANTHER" id="PTHR12801">
    <property type="entry name" value="RNA EXONUCLEASE REXO1 / RECO3 FAMILY MEMBER-RELATED"/>
    <property type="match status" value="1"/>
</dbReference>
<evidence type="ECO:0000259" key="8">
    <source>
        <dbReference type="SMART" id="SM00479"/>
    </source>
</evidence>
<feature type="compositionally biased region" description="Basic and acidic residues" evidence="7">
    <location>
        <begin position="427"/>
        <end position="448"/>
    </location>
</feature>
<feature type="compositionally biased region" description="Basic and acidic residues" evidence="7">
    <location>
        <begin position="229"/>
        <end position="241"/>
    </location>
</feature>
<feature type="region of interest" description="Disordered" evidence="7">
    <location>
        <begin position="545"/>
        <end position="571"/>
    </location>
</feature>
<sequence length="985" mass="110480">MLPSTGLFKAINCPFFDADTCLRPFCHFRHTKKADNEPKKVTTSLSIEYNATSSNPVAQPKIQILEPPVVYKPTPKSLLASSSYSPPVKKPKLEYVPKSKSNFASIATYVPCTSSSVKNSSDEYNVQKSGWDYISKIIDPDTTGIVEETPTYIPTKIIRSSIEDTARPTEDVVIPTEEDIDNKSSVDAETERKSSKSRDEKHKSRHDHHKSKTKSTQRSHSSHSHKSKHESSSKLSSERSKSSKSTHKSSHEKRKSHSSRSNSKSSDVKNGSESKSCNKSQSSTVTKSSRSSSKREDDNVSTKKTKNESSRAKRQSVETAPISDINLSNNISPSSVFDTDSEEDDVMAQCRMIFEEFKEVPNNGKINDVANGCDNRKSIDEQLESPAEESTGRKRVAYEKAEKLRSDSKKPVVGADHKRNAMHQIYKRYEDQRELDRKREKDRTENDAKKQLVEATKVAALKVVTATSLRIPPSMSKASCQSTSSNTSSTTTTLTPLIPQSMRTPLYRTGPRTITPVNNFAAMQRAKEKIDQMKAAKGITVAQSASKSTGRIAHSNKATQNNDRPAPPVLEGSATKISYNIRMQYYNMMVKHCLTIYDNCDDAWERAQTEELSVFKKCSTPVIYKSSALLAINKLRKESLDAGNINTEKNNVVSHDVILAGKLGQNTTWSVNKKLKADASGSKNIIDTVSGEKAFEMIYDVRMTEEQLRENGYPRSGSKNGMAKIYKTPPATPNSLTDRYCRRCGKIFSLEHYDEKAVDECNYHPKSPGFRRGFADNAHRCCQQPAGSPGCMYANYHVTEYMDYNNLTGFIKTIPRSEDYIPTRKDIYALDCEMCYTTNGLELTRVTVVDINQKTVYDALVKPDNKIIDYNTTYSGITEKLLKNETRTLRDIQAVLLSMFHSKTILIGHSLDSDMKALKLIHDVYVDTSVLYPHKMGPPKKRALKTLCIENLKKIIQEDDAGHDSAEDALVCIQLVKHYFRNRIT</sequence>
<dbReference type="InterPro" id="IPR034922">
    <property type="entry name" value="REX1-like_exo"/>
</dbReference>
<dbReference type="GO" id="GO:0005634">
    <property type="term" value="C:nucleus"/>
    <property type="evidence" value="ECO:0007669"/>
    <property type="project" value="UniProtKB-SubCell"/>
</dbReference>
<dbReference type="SUPFAM" id="SSF53098">
    <property type="entry name" value="Ribonuclease H-like"/>
    <property type="match status" value="1"/>
</dbReference>
<feature type="compositionally biased region" description="Low complexity" evidence="7">
    <location>
        <begin position="476"/>
        <end position="495"/>
    </location>
</feature>
<evidence type="ECO:0000256" key="5">
    <source>
        <dbReference type="ARBA" id="ARBA00022839"/>
    </source>
</evidence>
<feature type="compositionally biased region" description="Basic and acidic residues" evidence="7">
    <location>
        <begin position="400"/>
        <end position="419"/>
    </location>
</feature>
<organism evidence="9 10">
    <name type="scientific">Pseudolycoriella hygida</name>
    <dbReference type="NCBI Taxonomy" id="35572"/>
    <lineage>
        <taxon>Eukaryota</taxon>
        <taxon>Metazoa</taxon>
        <taxon>Ecdysozoa</taxon>
        <taxon>Arthropoda</taxon>
        <taxon>Hexapoda</taxon>
        <taxon>Insecta</taxon>
        <taxon>Pterygota</taxon>
        <taxon>Neoptera</taxon>
        <taxon>Endopterygota</taxon>
        <taxon>Diptera</taxon>
        <taxon>Nematocera</taxon>
        <taxon>Sciaroidea</taxon>
        <taxon>Sciaridae</taxon>
        <taxon>Pseudolycoriella</taxon>
    </lineage>
</organism>
<evidence type="ECO:0000256" key="1">
    <source>
        <dbReference type="ARBA" id="ARBA00004123"/>
    </source>
</evidence>
<evidence type="ECO:0000313" key="9">
    <source>
        <dbReference type="EMBL" id="KAJ6637931.1"/>
    </source>
</evidence>
<dbReference type="InterPro" id="IPR013520">
    <property type="entry name" value="Ribonucl_H"/>
</dbReference>
<evidence type="ECO:0000256" key="3">
    <source>
        <dbReference type="ARBA" id="ARBA00022722"/>
    </source>
</evidence>
<dbReference type="Proteomes" id="UP001151699">
    <property type="component" value="Chromosome X"/>
</dbReference>
<comment type="caution">
    <text evidence="9">The sequence shown here is derived from an EMBL/GenBank/DDBJ whole genome shotgun (WGS) entry which is preliminary data.</text>
</comment>
<dbReference type="Pfam" id="PF15870">
    <property type="entry name" value="EloA-BP1"/>
    <property type="match status" value="1"/>
</dbReference>
<dbReference type="SMART" id="SM00479">
    <property type="entry name" value="EXOIII"/>
    <property type="match status" value="1"/>
</dbReference>
<evidence type="ECO:0000256" key="2">
    <source>
        <dbReference type="ARBA" id="ARBA00006357"/>
    </source>
</evidence>
<dbReference type="OrthoDB" id="206335at2759"/>
<dbReference type="PANTHER" id="PTHR12801:SF115">
    <property type="entry name" value="FI18136P1-RELATED"/>
    <property type="match status" value="1"/>
</dbReference>
<protein>
    <submittedName>
        <fullName evidence="9">RNA exonuclease 1 like</fullName>
    </submittedName>
</protein>
<feature type="region of interest" description="Disordered" evidence="7">
    <location>
        <begin position="400"/>
        <end position="448"/>
    </location>
</feature>
<accession>A0A9Q0MTY1</accession>
<dbReference type="InterPro" id="IPR031736">
    <property type="entry name" value="REXO1-like_dom"/>
</dbReference>
<dbReference type="GO" id="GO:0004527">
    <property type="term" value="F:exonuclease activity"/>
    <property type="evidence" value="ECO:0007669"/>
    <property type="project" value="UniProtKB-KW"/>
</dbReference>
<evidence type="ECO:0000313" key="10">
    <source>
        <dbReference type="Proteomes" id="UP001151699"/>
    </source>
</evidence>
<proteinExistence type="inferred from homology"/>
<dbReference type="InterPro" id="IPR047021">
    <property type="entry name" value="REXO1/3/4-like"/>
</dbReference>
<gene>
    <name evidence="9" type="primary">Rexo1</name>
    <name evidence="9" type="ORF">Bhyg_10662</name>
</gene>
<keyword evidence="6" id="KW-0539">Nucleus</keyword>
<dbReference type="InterPro" id="IPR012337">
    <property type="entry name" value="RNaseH-like_sf"/>
</dbReference>
<keyword evidence="3" id="KW-0540">Nuclease</keyword>
<dbReference type="AlphaFoldDB" id="A0A9Q0MTY1"/>
<feature type="compositionally biased region" description="Basic residues" evidence="7">
    <location>
        <begin position="242"/>
        <end position="258"/>
    </location>
</feature>
<dbReference type="Gene3D" id="3.30.420.10">
    <property type="entry name" value="Ribonuclease H-like superfamily/Ribonuclease H"/>
    <property type="match status" value="1"/>
</dbReference>
<feature type="region of interest" description="Disordered" evidence="7">
    <location>
        <begin position="164"/>
        <end position="343"/>
    </location>
</feature>
<dbReference type="CDD" id="cd06145">
    <property type="entry name" value="REX1_like"/>
    <property type="match status" value="1"/>
</dbReference>
<feature type="compositionally biased region" description="Basic and acidic residues" evidence="7">
    <location>
        <begin position="293"/>
        <end position="311"/>
    </location>
</feature>
<keyword evidence="5 9" id="KW-0269">Exonuclease</keyword>
<dbReference type="EMBL" id="WJQU01000003">
    <property type="protein sequence ID" value="KAJ6637931.1"/>
    <property type="molecule type" value="Genomic_DNA"/>
</dbReference>
<feature type="compositionally biased region" description="Basic residues" evidence="7">
    <location>
        <begin position="203"/>
        <end position="228"/>
    </location>
</feature>
<feature type="domain" description="Exonuclease" evidence="8">
    <location>
        <begin position="826"/>
        <end position="985"/>
    </location>
</feature>